<reference evidence="1 2" key="1">
    <citation type="submission" date="2018-04" db="EMBL/GenBank/DDBJ databases">
        <title>WGS assembly of Panicum hallii var. hallii HAL2.</title>
        <authorList>
            <person name="Lovell J."/>
            <person name="Jenkins J."/>
            <person name="Lowry D."/>
            <person name="Mamidi S."/>
            <person name="Sreedasyam A."/>
            <person name="Weng X."/>
            <person name="Barry K."/>
            <person name="Bonette J."/>
            <person name="Campitelli B."/>
            <person name="Daum C."/>
            <person name="Gordon S."/>
            <person name="Gould B."/>
            <person name="Lipzen A."/>
            <person name="MacQueen A."/>
            <person name="Palacio-Mejia J."/>
            <person name="Plott C."/>
            <person name="Shakirov E."/>
            <person name="Shu S."/>
            <person name="Yoshinaga Y."/>
            <person name="Zane M."/>
            <person name="Rokhsar D."/>
            <person name="Grimwood J."/>
            <person name="Schmutz J."/>
            <person name="Juenger T."/>
        </authorList>
    </citation>
    <scope>NUCLEOTIDE SEQUENCE [LARGE SCALE GENOMIC DNA]</scope>
    <source>
        <strain evidence="2">cv. HAL2</strain>
    </source>
</reference>
<organism evidence="1 2">
    <name type="scientific">Panicum hallii var. hallii</name>
    <dbReference type="NCBI Taxonomy" id="1504633"/>
    <lineage>
        <taxon>Eukaryota</taxon>
        <taxon>Viridiplantae</taxon>
        <taxon>Streptophyta</taxon>
        <taxon>Embryophyta</taxon>
        <taxon>Tracheophyta</taxon>
        <taxon>Spermatophyta</taxon>
        <taxon>Magnoliopsida</taxon>
        <taxon>Liliopsida</taxon>
        <taxon>Poales</taxon>
        <taxon>Poaceae</taxon>
        <taxon>PACMAD clade</taxon>
        <taxon>Panicoideae</taxon>
        <taxon>Panicodae</taxon>
        <taxon>Paniceae</taxon>
        <taxon>Panicinae</taxon>
        <taxon>Panicum</taxon>
        <taxon>Panicum sect. Panicum</taxon>
    </lineage>
</organism>
<proteinExistence type="predicted"/>
<dbReference type="EMBL" id="CM009753">
    <property type="protein sequence ID" value="PUZ56407.1"/>
    <property type="molecule type" value="Genomic_DNA"/>
</dbReference>
<dbReference type="AlphaFoldDB" id="A0A2T7DLE8"/>
<sequence>MDLSWRACVVGGSWPTVRPPRAGHLQAPVTTGSMDGGGGRLTLSGTAELWLCGRAAARCLVDGGRASAGAGCSSECERGVARRGKALLF</sequence>
<keyword evidence="2" id="KW-1185">Reference proteome</keyword>
<protein>
    <submittedName>
        <fullName evidence="1">Uncharacterized protein</fullName>
    </submittedName>
</protein>
<gene>
    <name evidence="1" type="ORF">GQ55_5G297100</name>
</gene>
<dbReference type="Gramene" id="PUZ56407">
    <property type="protein sequence ID" value="PUZ56407"/>
    <property type="gene ID" value="GQ55_5G297100"/>
</dbReference>
<accession>A0A2T7DLE8</accession>
<evidence type="ECO:0000313" key="1">
    <source>
        <dbReference type="EMBL" id="PUZ56407.1"/>
    </source>
</evidence>
<name>A0A2T7DLE8_9POAL</name>
<evidence type="ECO:0000313" key="2">
    <source>
        <dbReference type="Proteomes" id="UP000244336"/>
    </source>
</evidence>
<dbReference type="Proteomes" id="UP000244336">
    <property type="component" value="Chromosome 5"/>
</dbReference>